<evidence type="ECO:0000313" key="9">
    <source>
        <dbReference type="EMBL" id="MBJ7881903.1"/>
    </source>
</evidence>
<dbReference type="SUPFAM" id="SSF56935">
    <property type="entry name" value="Porins"/>
    <property type="match status" value="1"/>
</dbReference>
<dbReference type="InterPro" id="IPR037066">
    <property type="entry name" value="Plug_dom_sf"/>
</dbReference>
<dbReference type="NCBIfam" id="TIGR04056">
    <property type="entry name" value="OMP_RagA_SusC"/>
    <property type="match status" value="1"/>
</dbReference>
<dbReference type="Proteomes" id="UP000662373">
    <property type="component" value="Unassembled WGS sequence"/>
</dbReference>
<dbReference type="Pfam" id="PF13715">
    <property type="entry name" value="CarbopepD_reg_2"/>
    <property type="match status" value="1"/>
</dbReference>
<dbReference type="InterPro" id="IPR012910">
    <property type="entry name" value="Plug_dom"/>
</dbReference>
<dbReference type="GO" id="GO:0009279">
    <property type="term" value="C:cell outer membrane"/>
    <property type="evidence" value="ECO:0007669"/>
    <property type="project" value="UniProtKB-SubCell"/>
</dbReference>
<accession>A0A934KX25</accession>
<evidence type="ECO:0000256" key="4">
    <source>
        <dbReference type="ARBA" id="ARBA00022692"/>
    </source>
</evidence>
<evidence type="ECO:0000256" key="6">
    <source>
        <dbReference type="ARBA" id="ARBA00023237"/>
    </source>
</evidence>
<protein>
    <submittedName>
        <fullName evidence="9">TonB-dependent receptor</fullName>
    </submittedName>
</protein>
<dbReference type="InterPro" id="IPR036942">
    <property type="entry name" value="Beta-barrel_TonB_sf"/>
</dbReference>
<evidence type="ECO:0000256" key="5">
    <source>
        <dbReference type="ARBA" id="ARBA00023136"/>
    </source>
</evidence>
<organism evidence="9 10">
    <name type="scientific">Gelidibacter salicanalis</name>
    <dbReference type="NCBI Taxonomy" id="291193"/>
    <lineage>
        <taxon>Bacteria</taxon>
        <taxon>Pseudomonadati</taxon>
        <taxon>Bacteroidota</taxon>
        <taxon>Flavobacteriia</taxon>
        <taxon>Flavobacteriales</taxon>
        <taxon>Flavobacteriaceae</taxon>
        <taxon>Gelidibacter</taxon>
    </lineage>
</organism>
<evidence type="ECO:0000256" key="7">
    <source>
        <dbReference type="PROSITE-ProRule" id="PRU01360"/>
    </source>
</evidence>
<name>A0A934KX25_9FLAO</name>
<evidence type="ECO:0000256" key="2">
    <source>
        <dbReference type="ARBA" id="ARBA00022448"/>
    </source>
</evidence>
<keyword evidence="3 7" id="KW-1134">Transmembrane beta strand</keyword>
<dbReference type="Pfam" id="PF07715">
    <property type="entry name" value="Plug"/>
    <property type="match status" value="1"/>
</dbReference>
<evidence type="ECO:0000256" key="1">
    <source>
        <dbReference type="ARBA" id="ARBA00004571"/>
    </source>
</evidence>
<dbReference type="InterPro" id="IPR039426">
    <property type="entry name" value="TonB-dep_rcpt-like"/>
</dbReference>
<dbReference type="Gene3D" id="2.40.170.20">
    <property type="entry name" value="TonB-dependent receptor, beta-barrel domain"/>
    <property type="match status" value="1"/>
</dbReference>
<keyword evidence="4 7" id="KW-0812">Transmembrane</keyword>
<feature type="domain" description="TonB-dependent receptor plug" evidence="8">
    <location>
        <begin position="224"/>
        <end position="347"/>
    </location>
</feature>
<dbReference type="PROSITE" id="PS52016">
    <property type="entry name" value="TONB_DEPENDENT_REC_3"/>
    <property type="match status" value="1"/>
</dbReference>
<dbReference type="SUPFAM" id="SSF49464">
    <property type="entry name" value="Carboxypeptidase regulatory domain-like"/>
    <property type="match status" value="1"/>
</dbReference>
<dbReference type="InterPro" id="IPR023996">
    <property type="entry name" value="TonB-dep_OMP_SusC/RagA"/>
</dbReference>
<keyword evidence="9" id="KW-0675">Receptor</keyword>
<keyword evidence="5 7" id="KW-0472">Membrane</keyword>
<evidence type="ECO:0000313" key="10">
    <source>
        <dbReference type="Proteomes" id="UP000662373"/>
    </source>
</evidence>
<keyword evidence="10" id="KW-1185">Reference proteome</keyword>
<proteinExistence type="inferred from homology"/>
<dbReference type="RefSeq" id="WP_199601094.1">
    <property type="nucleotide sequence ID" value="NZ_JAEHJZ010000036.1"/>
</dbReference>
<dbReference type="EMBL" id="JAEHJZ010000036">
    <property type="protein sequence ID" value="MBJ7881903.1"/>
    <property type="molecule type" value="Genomic_DNA"/>
</dbReference>
<reference evidence="9 10" key="1">
    <citation type="submission" date="2020-09" db="EMBL/GenBank/DDBJ databases">
        <title>Draft genome of Gelidibacter salicanalis PAMC21136.</title>
        <authorList>
            <person name="Park H."/>
        </authorList>
    </citation>
    <scope>NUCLEOTIDE SEQUENCE [LARGE SCALE GENOMIC DNA]</scope>
    <source>
        <strain evidence="9 10">PAMC21136</strain>
    </source>
</reference>
<evidence type="ECO:0000256" key="3">
    <source>
        <dbReference type="ARBA" id="ARBA00022452"/>
    </source>
</evidence>
<dbReference type="NCBIfam" id="TIGR04057">
    <property type="entry name" value="SusC_RagA_signa"/>
    <property type="match status" value="1"/>
</dbReference>
<comment type="similarity">
    <text evidence="7">Belongs to the TonB-dependent receptor family.</text>
</comment>
<keyword evidence="2 7" id="KW-0813">Transport</keyword>
<dbReference type="InterPro" id="IPR008969">
    <property type="entry name" value="CarboxyPept-like_regulatory"/>
</dbReference>
<dbReference type="Gene3D" id="2.60.40.1120">
    <property type="entry name" value="Carboxypeptidase-like, regulatory domain"/>
    <property type="match status" value="1"/>
</dbReference>
<comment type="caution">
    <text evidence="9">The sequence shown here is derived from an EMBL/GenBank/DDBJ whole genome shotgun (WGS) entry which is preliminary data.</text>
</comment>
<dbReference type="AlphaFoldDB" id="A0A934KX25"/>
<gene>
    <name evidence="9" type="ORF">JEM65_14800</name>
</gene>
<dbReference type="InterPro" id="IPR023997">
    <property type="entry name" value="TonB-dep_OMP_SusC/RagA_CS"/>
</dbReference>
<sequence>MEIKFINYFFLNKKKMLLTMMRTFILLFCSTLFSLVPIDFFSQNAKIVIERDKIISIDEVFDLLRKQTEYTFIYQEDLFKNAPKVEVKKGVIKASKLLKESLSNGEYNFDFTDDKQIIVTKAQVVKENQQKTQIKGVIADPYGQPLPGANVLEKGTTNGTLSDFDGKFTLEVTGENSILVISYVGFVTKEVLIGNQVNLSISLEEDAAKLDEVVLVGYGSVRKGDVSTSVGVVDASQLADQLTTGFDQALTGKIAGVQVLQTSGSPGGTISIRVRGTASIGAGNDPLYVIDGIPLSSDTKGAGGSTSQYETSTNPLNSINTSDIESIQVLKDAAAAAIYGSRGSNGVILITTKKGKTGKLKINYDSKIGIQSVTKTIDMLDAYQYSQMAFNARNNTYLDNVPSGSINDTNDTRQANGSPSSGLIPNEILPYLAGTNGLTNTDWQDEIFRSALLTSHTLSLSGGSEKVKYFVSGNYLDQEGVVISSGYKKYSTRLNLDVNSGKLHAGVNIAPAYSSTDKVNSEGRYADEGIIALALGMSPIFPVYNSNGFFDFSGNRDTGSATWSRYSQTSQINPVAAAILTQDELTQFNFLGSAFLEYEIIEGLKYKLSLGSDINSFRRDFYRPAELEKSGTAGPSNPIGFSRTDEFINWVAENTLSYSKYLDNHSINALVGYTAQKNRVRSNELSATNFPNDLVQTLNAGTVTDGETRTEEFSLLSYLTRVQYAYKSKYLFTGSMRADGSSRFGAENKWGYFPSVSFAWKAINESFLQESKVFSDLRLRASYGVTGNFDIGNYAAQGLLTAANYTSINGVAPLTASNPNLTWERTLSTNFGLNLGLFDNKLTLEVDHYISKTKDLLLELPVSAVSGFDSSLQNIGRVNNTGWEVLLGVKNDDHKLKWGLNFNIAFNKNEVKQLGPEGESIIEQGGANNFFITQIGEAIGSYYTLKTDGIFETQEELDNYPHYSNTRVGDIKYVDVNGDGEISEAGDRAITGSYNPDYTFGVGGSLSYGNLDFGFNIQGSQGNEVMNILSRYINNVEGNFNNRVDVLNRWVSSAEPGNGTIYRANRVATGNNGNTSDWHVEDGSFVRLQNVSLGYNLPEKIVEKLKLDRLRVSIAAQNLFTITDYSGYNPEVSGRGSNTAPGEDYGTYPLTKTVSLGLNVSF</sequence>
<keyword evidence="6 7" id="KW-0998">Cell outer membrane</keyword>
<dbReference type="Gene3D" id="2.170.130.10">
    <property type="entry name" value="TonB-dependent receptor, plug domain"/>
    <property type="match status" value="1"/>
</dbReference>
<evidence type="ECO:0000259" key="8">
    <source>
        <dbReference type="Pfam" id="PF07715"/>
    </source>
</evidence>
<comment type="subcellular location">
    <subcellularLocation>
        <location evidence="1 7">Cell outer membrane</location>
        <topology evidence="1 7">Multi-pass membrane protein</topology>
    </subcellularLocation>
</comment>